<organism evidence="4 5">
    <name type="scientific">Steroidobacter gossypii</name>
    <dbReference type="NCBI Taxonomy" id="2805490"/>
    <lineage>
        <taxon>Bacteria</taxon>
        <taxon>Pseudomonadati</taxon>
        <taxon>Pseudomonadota</taxon>
        <taxon>Gammaproteobacteria</taxon>
        <taxon>Steroidobacterales</taxon>
        <taxon>Steroidobacteraceae</taxon>
        <taxon>Steroidobacter</taxon>
    </lineage>
</organism>
<evidence type="ECO:0000256" key="1">
    <source>
        <dbReference type="SAM" id="MobiDB-lite"/>
    </source>
</evidence>
<feature type="signal peptide" evidence="2">
    <location>
        <begin position="1"/>
        <end position="20"/>
    </location>
</feature>
<name>A0ABS1X0M9_9GAMM</name>
<comment type="caution">
    <text evidence="4">The sequence shown here is derived from an EMBL/GenBank/DDBJ whole genome shotgun (WGS) entry which is preliminary data.</text>
</comment>
<protein>
    <submittedName>
        <fullName evidence="4">PQQ-dependent sugar dehydrogenase</fullName>
    </submittedName>
</protein>
<feature type="region of interest" description="Disordered" evidence="1">
    <location>
        <begin position="368"/>
        <end position="396"/>
    </location>
</feature>
<dbReference type="PANTHER" id="PTHR19328">
    <property type="entry name" value="HEDGEHOG-INTERACTING PROTEIN"/>
    <property type="match status" value="1"/>
</dbReference>
<proteinExistence type="predicted"/>
<feature type="chain" id="PRO_5046148798" evidence="2">
    <location>
        <begin position="21"/>
        <end position="396"/>
    </location>
</feature>
<dbReference type="SUPFAM" id="SSF50952">
    <property type="entry name" value="Soluble quinoprotein glucose dehydrogenase"/>
    <property type="match status" value="1"/>
</dbReference>
<gene>
    <name evidence="4" type="ORF">JM946_18815</name>
</gene>
<dbReference type="InterPro" id="IPR011042">
    <property type="entry name" value="6-blade_b-propeller_TolB-like"/>
</dbReference>
<evidence type="ECO:0000256" key="2">
    <source>
        <dbReference type="SAM" id="SignalP"/>
    </source>
</evidence>
<sequence length="396" mass="43269">MSLKRWVEIAMLAVALESTAATNMQVDVITQGLDTPWGLEILPDGRMLVTERSGALYLLDANGTRLAKIANVPPAFVKLQGGLLDVVAHPQFATNATLYLSLAHGSQKHNTTRVVRAVLRDNALTDVTVIFDTTPKSSSVHYGGRLAFMPDGTLLVTTGEGADFREHAQRLDSLLGKVVRINDDGSIPQNNPFVGRTDAEPAIWSYGHRSPQGLFVDSMSGVVYLAEHGPRGGDEVNVIEKQANYGWPIATHGLDYSGARISPFETYPGMREPLVYWTPSIGPGGVALYRGEMFPEWEGDLFVAVLGHRHLRRIDMDGDKVLRQERLLEHMDARFRQVEVGADGALYVVIESVKGEPRSGQVLRLTRRTHPGPAEDSSHQSTQMSAAQPPGAATFQ</sequence>
<dbReference type="Proteomes" id="UP000661077">
    <property type="component" value="Unassembled WGS sequence"/>
</dbReference>
<dbReference type="InterPro" id="IPR011041">
    <property type="entry name" value="Quinoprot_gluc/sorb_DH_b-prop"/>
</dbReference>
<reference evidence="4 5" key="1">
    <citation type="journal article" date="2021" name="Int. J. Syst. Evol. Microbiol.">
        <title>Steroidobacter gossypii sp. nov., isolated from soil of cotton cropping field.</title>
        <authorList>
            <person name="Huang R."/>
            <person name="Yang S."/>
            <person name="Zhen C."/>
            <person name="Liu W."/>
        </authorList>
    </citation>
    <scope>NUCLEOTIDE SEQUENCE [LARGE SCALE GENOMIC DNA]</scope>
    <source>
        <strain evidence="4 5">S1-65</strain>
    </source>
</reference>
<evidence type="ECO:0000313" key="4">
    <source>
        <dbReference type="EMBL" id="MBM0106790.1"/>
    </source>
</evidence>
<dbReference type="Pfam" id="PF07995">
    <property type="entry name" value="GSDH"/>
    <property type="match status" value="1"/>
</dbReference>
<evidence type="ECO:0000313" key="5">
    <source>
        <dbReference type="Proteomes" id="UP000661077"/>
    </source>
</evidence>
<dbReference type="InterPro" id="IPR012938">
    <property type="entry name" value="Glc/Sorbosone_DH"/>
</dbReference>
<dbReference type="PANTHER" id="PTHR19328:SF75">
    <property type="entry name" value="ALDOSE SUGAR DEHYDROGENASE YLII"/>
    <property type="match status" value="1"/>
</dbReference>
<evidence type="ECO:0000259" key="3">
    <source>
        <dbReference type="Pfam" id="PF07995"/>
    </source>
</evidence>
<dbReference type="RefSeq" id="WP_203168905.1">
    <property type="nucleotide sequence ID" value="NZ_JAEVLS010000004.1"/>
</dbReference>
<accession>A0ABS1X0M9</accession>
<dbReference type="EMBL" id="JAEVLS010000004">
    <property type="protein sequence ID" value="MBM0106790.1"/>
    <property type="molecule type" value="Genomic_DNA"/>
</dbReference>
<keyword evidence="5" id="KW-1185">Reference proteome</keyword>
<keyword evidence="2" id="KW-0732">Signal</keyword>
<feature type="domain" description="Glucose/Sorbosone dehydrogenase" evidence="3">
    <location>
        <begin position="33"/>
        <end position="355"/>
    </location>
</feature>
<dbReference type="Gene3D" id="2.120.10.30">
    <property type="entry name" value="TolB, C-terminal domain"/>
    <property type="match status" value="1"/>
</dbReference>